<dbReference type="Pfam" id="PF00582">
    <property type="entry name" value="Usp"/>
    <property type="match status" value="1"/>
</dbReference>
<dbReference type="EMBL" id="MVHT01000007">
    <property type="protein sequence ID" value="ORB09767.1"/>
    <property type="molecule type" value="Genomic_DNA"/>
</dbReference>
<dbReference type="Proteomes" id="UP000192739">
    <property type="component" value="Unassembled WGS sequence"/>
</dbReference>
<dbReference type="SUPFAM" id="SSF52402">
    <property type="entry name" value="Adenine nucleotide alpha hydrolases-like"/>
    <property type="match status" value="2"/>
</dbReference>
<reference evidence="3 4" key="1">
    <citation type="submission" date="2017-02" db="EMBL/GenBank/DDBJ databases">
        <title>The new phylogeny of genus Mycobacterium.</title>
        <authorList>
            <person name="Tortoli E."/>
            <person name="Trovato A."/>
            <person name="Cirillo D.M."/>
        </authorList>
    </citation>
    <scope>NUCLEOTIDE SEQUENCE [LARGE SCALE GENOMIC DNA]</scope>
    <source>
        <strain evidence="3 4">DSM 44049</strain>
    </source>
</reference>
<comment type="similarity">
    <text evidence="1">Belongs to the universal stress protein A family.</text>
</comment>
<dbReference type="PANTHER" id="PTHR46268">
    <property type="entry name" value="STRESS RESPONSE PROTEIN NHAX"/>
    <property type="match status" value="1"/>
</dbReference>
<evidence type="ECO:0000313" key="4">
    <source>
        <dbReference type="Proteomes" id="UP000192739"/>
    </source>
</evidence>
<dbReference type="OrthoDB" id="3174546at2"/>
<sequence length="268" mass="28229">MDDICSAPSVVVGIDGSKAAVQAALWAVDEAVSRDIPLRLVYVINAIELSGEPGSDDARMAGARLALHDASRAVAATGKPVKIETEILRGKPLNKLLHESANAAMICVGSMGLNHARRGQGSVAATLAGAALCPVAVIHRDPKFGATPEVSAVVAEVDNGAVLRYAFAEARLRGVPLRAISVHPAEAPDDVGAHRTVEQPHLSRRLARWTRLYPDVQVESEVVHGHACRYMAHHAKTGELLVTDAHAAQVCSVYNAGCSVLTVRCANL</sequence>
<evidence type="ECO:0000313" key="3">
    <source>
        <dbReference type="EMBL" id="ORB09767.1"/>
    </source>
</evidence>
<evidence type="ECO:0000256" key="1">
    <source>
        <dbReference type="ARBA" id="ARBA00008791"/>
    </source>
</evidence>
<dbReference type="Gene3D" id="3.40.50.620">
    <property type="entry name" value="HUPs"/>
    <property type="match status" value="2"/>
</dbReference>
<name>A0A1E3SFK3_MYCIE</name>
<organism evidence="3 4">
    <name type="scientific">Mycobacterium intermedium</name>
    <dbReference type="NCBI Taxonomy" id="28445"/>
    <lineage>
        <taxon>Bacteria</taxon>
        <taxon>Bacillati</taxon>
        <taxon>Actinomycetota</taxon>
        <taxon>Actinomycetes</taxon>
        <taxon>Mycobacteriales</taxon>
        <taxon>Mycobacteriaceae</taxon>
        <taxon>Mycobacterium</taxon>
        <taxon>Mycobacterium simiae complex</taxon>
    </lineage>
</organism>
<dbReference type="InterPro" id="IPR014729">
    <property type="entry name" value="Rossmann-like_a/b/a_fold"/>
</dbReference>
<proteinExistence type="inferred from homology"/>
<protein>
    <submittedName>
        <fullName evidence="3">Universal stress protein</fullName>
    </submittedName>
</protein>
<gene>
    <name evidence="3" type="ORF">BST27_04135</name>
</gene>
<dbReference type="STRING" id="28445.BHQ20_10685"/>
<dbReference type="PANTHER" id="PTHR46268:SF6">
    <property type="entry name" value="UNIVERSAL STRESS PROTEIN UP12"/>
    <property type="match status" value="1"/>
</dbReference>
<dbReference type="InterPro" id="IPR006016">
    <property type="entry name" value="UspA"/>
</dbReference>
<dbReference type="PRINTS" id="PR01438">
    <property type="entry name" value="UNVRSLSTRESS"/>
</dbReference>
<feature type="domain" description="UspA" evidence="2">
    <location>
        <begin position="10"/>
        <end position="139"/>
    </location>
</feature>
<keyword evidence="4" id="KW-1185">Reference proteome</keyword>
<evidence type="ECO:0000259" key="2">
    <source>
        <dbReference type="Pfam" id="PF00582"/>
    </source>
</evidence>
<accession>A0A1E3SFK3</accession>
<dbReference type="AlphaFoldDB" id="A0A1E3SFK3"/>
<dbReference type="RefSeq" id="WP_069419104.1">
    <property type="nucleotide sequence ID" value="NZ_CBCRZH010000005.1"/>
</dbReference>
<dbReference type="InterPro" id="IPR006015">
    <property type="entry name" value="Universal_stress_UspA"/>
</dbReference>
<comment type="caution">
    <text evidence="3">The sequence shown here is derived from an EMBL/GenBank/DDBJ whole genome shotgun (WGS) entry which is preliminary data.</text>
</comment>